<dbReference type="RefSeq" id="WP_286055882.1">
    <property type="nucleotide sequence ID" value="NZ_JASVWF010000007.1"/>
</dbReference>
<evidence type="ECO:0000313" key="2">
    <source>
        <dbReference type="Proteomes" id="UP001231924"/>
    </source>
</evidence>
<dbReference type="EMBL" id="JASVWF010000007">
    <property type="protein sequence ID" value="MDL5159301.1"/>
    <property type="molecule type" value="Genomic_DNA"/>
</dbReference>
<keyword evidence="2" id="KW-1185">Reference proteome</keyword>
<proteinExistence type="predicted"/>
<evidence type="ECO:0000313" key="1">
    <source>
        <dbReference type="EMBL" id="MDL5159301.1"/>
    </source>
</evidence>
<name>A0ABT7MF53_9PSEU</name>
<accession>A0ABT7MF53</accession>
<dbReference type="Proteomes" id="UP001231924">
    <property type="component" value="Unassembled WGS sequence"/>
</dbReference>
<organism evidence="1 2">
    <name type="scientific">Actinomycetospora termitidis</name>
    <dbReference type="NCBI Taxonomy" id="3053470"/>
    <lineage>
        <taxon>Bacteria</taxon>
        <taxon>Bacillati</taxon>
        <taxon>Actinomycetota</taxon>
        <taxon>Actinomycetes</taxon>
        <taxon>Pseudonocardiales</taxon>
        <taxon>Pseudonocardiaceae</taxon>
        <taxon>Actinomycetospora</taxon>
    </lineage>
</organism>
<reference evidence="1 2" key="1">
    <citation type="submission" date="2023-06" db="EMBL/GenBank/DDBJ databases">
        <title>Actinomycetospora Odt1-22.</title>
        <authorList>
            <person name="Supong K."/>
        </authorList>
    </citation>
    <scope>NUCLEOTIDE SEQUENCE [LARGE SCALE GENOMIC DNA]</scope>
    <source>
        <strain evidence="1 2">Odt1-22</strain>
    </source>
</reference>
<sequence>MESSCPSCGSPDAAEIVYGLMDFETFRANPGIVLGGCCVSVEDRRCRACGTNFRSDGVPVDPRESFL</sequence>
<gene>
    <name evidence="1" type="ORF">QRT03_25265</name>
</gene>
<comment type="caution">
    <text evidence="1">The sequence shown here is derived from an EMBL/GenBank/DDBJ whole genome shotgun (WGS) entry which is preliminary data.</text>
</comment>
<protein>
    <submittedName>
        <fullName evidence="1">Uncharacterized protein</fullName>
    </submittedName>
</protein>